<sequence length="1029" mass="118310">MSRKTYTSYKKNFQIENSCDSESDEDSSEENILQVSSLLAHSNDDRYENKTLLITNRKNSFVEENSSFIPEDDLGTLDQNEIIQQDHNLPFQQQNIFMVCDINLNNPDEMGSEPRNSASDYSHNKDVVSKDKDVSKQKKVHKLICPYCSKCFKTLNSKLNHVKLIHKVRQSFIACRYCDASCKNKVKLQEHYKHIHNKMLDISLLNVGELPKTSTARVKCIECNITFGLVQSFRDHLTTYHDLEMTVQELFFPNVTAFKKWKLEIERKNLVHYCSPHGAKKLSFGIRRLYTCHRSGTYIHQAKSDRKRANRLLGTRKTGVMCTSEIICYERPNEVYVKYCPNHYGHGKETPYLQLSAEEQAAIQENISRGITFQEQVDDIRNGLSEADHYRAGVIKKRDMRMIERAFAAEIYDTGMTDIESVEQWIQLCYHMETFPVLSYQPESSNAKEKNFILTLMTEYQKYILVASSKQVVCIHSYFRFKALTPSCLTVLFVMDEYNVAFPVAFCISSKLDKNVLLNFLQSIKKVTGPLSCTYLMSDSEDLYYEAWQEVMCDDSMWVWSIWSMDNDFQVHLRRLLKDVIKRENTYTVLRKLLECNNEHVFTTMFKNLIASLLKDSDSKSFGEFLIQKYGSNAERWACCYRKDIKLSTNIFLESLHRTISYCSKMIGRKVETYRLNKLLLILLKWVRYKMLDRFTNLEDDDKMIMAKDTISACHDLGLEINCEAITALSDKTWLILSEEAEDKVYVTRDFETCPELCDLKCSDCDVCVHMFSCSCLQSLINANMCQHIHAVVWKFLTPHFSPPASPTLENSSDVDLVIPNNCPELLENILKRMSDVYKKVRENKYKLNQEALSEVLKMLNRCYDICSEKEVISKSDTVSQTSLTLLSHPSNVSNSFSHIPNIVEATTSSFNPSDISSNSASNTSYVIETISPSASSSNKSNDFESHTPKSTKSSILPYRKLNISKDSLNKLISQKHQKIKATTSASKKAYYLKAIIKPKSSSSNIPNSSLNTKTSPCVLHVTPDRLLI</sequence>
<dbReference type="InterPro" id="IPR052797">
    <property type="entry name" value="RegFact_GeneExpr_CellDeath"/>
</dbReference>
<dbReference type="PROSITE" id="PS50966">
    <property type="entry name" value="ZF_SWIM"/>
    <property type="match status" value="1"/>
</dbReference>
<name>A0A8X6WX08_9ARAC</name>
<dbReference type="PANTHER" id="PTHR33936:SF24">
    <property type="entry name" value="C2H2-TYPE DOMAIN-CONTAINING PROTEIN"/>
    <property type="match status" value="1"/>
</dbReference>
<comment type="caution">
    <text evidence="4">The sequence shown here is derived from an EMBL/GenBank/DDBJ whole genome shotgun (WGS) entry which is preliminary data.</text>
</comment>
<accession>A0A8X6WX08</accession>
<feature type="compositionally biased region" description="Basic and acidic residues" evidence="2">
    <location>
        <begin position="122"/>
        <end position="132"/>
    </location>
</feature>
<dbReference type="InterPro" id="IPR007527">
    <property type="entry name" value="Znf_SWIM"/>
</dbReference>
<feature type="region of interest" description="Disordered" evidence="2">
    <location>
        <begin position="932"/>
        <end position="957"/>
    </location>
</feature>
<dbReference type="EMBL" id="BMAV01002985">
    <property type="protein sequence ID" value="GFY42295.1"/>
    <property type="molecule type" value="Genomic_DNA"/>
</dbReference>
<dbReference type="SMART" id="SM00355">
    <property type="entry name" value="ZnF_C2H2"/>
    <property type="match status" value="3"/>
</dbReference>
<dbReference type="Gene3D" id="3.30.160.60">
    <property type="entry name" value="Classic Zinc Finger"/>
    <property type="match status" value="1"/>
</dbReference>
<dbReference type="PROSITE" id="PS00028">
    <property type="entry name" value="ZINC_FINGER_C2H2_1"/>
    <property type="match status" value="3"/>
</dbReference>
<keyword evidence="1" id="KW-0863">Zinc-finger</keyword>
<evidence type="ECO:0000256" key="1">
    <source>
        <dbReference type="PROSITE-ProRule" id="PRU00325"/>
    </source>
</evidence>
<reference evidence="4" key="1">
    <citation type="submission" date="2020-08" db="EMBL/GenBank/DDBJ databases">
        <title>Multicomponent nature underlies the extraordinary mechanical properties of spider dragline silk.</title>
        <authorList>
            <person name="Kono N."/>
            <person name="Nakamura H."/>
            <person name="Mori M."/>
            <person name="Yoshida Y."/>
            <person name="Ohtoshi R."/>
            <person name="Malay A.D."/>
            <person name="Moran D.A.P."/>
            <person name="Tomita M."/>
            <person name="Numata K."/>
            <person name="Arakawa K."/>
        </authorList>
    </citation>
    <scope>NUCLEOTIDE SEQUENCE</scope>
</reference>
<feature type="compositionally biased region" description="Low complexity" evidence="2">
    <location>
        <begin position="932"/>
        <end position="941"/>
    </location>
</feature>
<dbReference type="OrthoDB" id="6426693at2759"/>
<keyword evidence="1" id="KW-0479">Metal-binding</keyword>
<dbReference type="PANTHER" id="PTHR33936">
    <property type="entry name" value="PROTEIN CBG17840"/>
    <property type="match status" value="1"/>
</dbReference>
<evidence type="ECO:0000256" key="2">
    <source>
        <dbReference type="SAM" id="MobiDB-lite"/>
    </source>
</evidence>
<evidence type="ECO:0000259" key="3">
    <source>
        <dbReference type="PROSITE" id="PS50966"/>
    </source>
</evidence>
<evidence type="ECO:0000313" key="4">
    <source>
        <dbReference type="EMBL" id="GFY42295.1"/>
    </source>
</evidence>
<protein>
    <recommendedName>
        <fullName evidence="3">SWIM-type domain-containing protein</fullName>
    </recommendedName>
</protein>
<gene>
    <name evidence="4" type="primary">NCL1_30598</name>
    <name evidence="4" type="ORF">TNIN_214871</name>
</gene>
<proteinExistence type="predicted"/>
<dbReference type="Proteomes" id="UP000886998">
    <property type="component" value="Unassembled WGS sequence"/>
</dbReference>
<keyword evidence="1" id="KW-0862">Zinc</keyword>
<organism evidence="4 5">
    <name type="scientific">Trichonephila inaurata madagascariensis</name>
    <dbReference type="NCBI Taxonomy" id="2747483"/>
    <lineage>
        <taxon>Eukaryota</taxon>
        <taxon>Metazoa</taxon>
        <taxon>Ecdysozoa</taxon>
        <taxon>Arthropoda</taxon>
        <taxon>Chelicerata</taxon>
        <taxon>Arachnida</taxon>
        <taxon>Araneae</taxon>
        <taxon>Araneomorphae</taxon>
        <taxon>Entelegynae</taxon>
        <taxon>Araneoidea</taxon>
        <taxon>Nephilidae</taxon>
        <taxon>Trichonephila</taxon>
        <taxon>Trichonephila inaurata</taxon>
    </lineage>
</organism>
<dbReference type="AlphaFoldDB" id="A0A8X6WX08"/>
<dbReference type="GO" id="GO:0008270">
    <property type="term" value="F:zinc ion binding"/>
    <property type="evidence" value="ECO:0007669"/>
    <property type="project" value="UniProtKB-KW"/>
</dbReference>
<keyword evidence="5" id="KW-1185">Reference proteome</keyword>
<feature type="region of interest" description="Disordered" evidence="2">
    <location>
        <begin position="108"/>
        <end position="132"/>
    </location>
</feature>
<evidence type="ECO:0000313" key="5">
    <source>
        <dbReference type="Proteomes" id="UP000886998"/>
    </source>
</evidence>
<dbReference type="InterPro" id="IPR013087">
    <property type="entry name" value="Znf_C2H2_type"/>
</dbReference>
<feature type="domain" description="SWIM-type" evidence="3">
    <location>
        <begin position="765"/>
        <end position="797"/>
    </location>
</feature>